<dbReference type="AlphaFoldDB" id="A0A0V0Z0S3"/>
<keyword evidence="1" id="KW-0812">Transmembrane</keyword>
<feature type="non-terminal residue" evidence="2">
    <location>
        <position position="1"/>
    </location>
</feature>
<accession>A0A0V0Z0S3</accession>
<gene>
    <name evidence="2" type="ORF">T12_12175</name>
</gene>
<protein>
    <submittedName>
        <fullName evidence="2">Uncharacterized protein</fullName>
    </submittedName>
</protein>
<sequence>LGNVDFFTFSSTLADVTVAFVFFSQIAHLQKIFPILVRFDACGIADVSSDAETESEFFAYEEEDSHSGENELLLFNCGSFVSCSFAEETEHDSADDSTETTDSISMDEDEKSLGNVDFFTFSSTLADVTVAFVFFSQIAHLQKIFPILVRFDACGIVDVSSDAETESEFFACEEEDSHSGENELFLFNCGSFVSCSFAEETEHDSADDSTETT</sequence>
<keyword evidence="1" id="KW-1133">Transmembrane helix</keyword>
<dbReference type="EMBL" id="JYDQ01000929">
    <property type="protein sequence ID" value="KRY06132.1"/>
    <property type="molecule type" value="Genomic_DNA"/>
</dbReference>
<feature type="transmembrane region" description="Helical" evidence="1">
    <location>
        <begin position="6"/>
        <end position="29"/>
    </location>
</feature>
<feature type="non-terminal residue" evidence="2">
    <location>
        <position position="213"/>
    </location>
</feature>
<dbReference type="STRING" id="990121.A0A0V0Z0S3"/>
<keyword evidence="3" id="KW-1185">Reference proteome</keyword>
<proteinExistence type="predicted"/>
<comment type="caution">
    <text evidence="2">The sequence shown here is derived from an EMBL/GenBank/DDBJ whole genome shotgun (WGS) entry which is preliminary data.</text>
</comment>
<reference evidence="2 3" key="1">
    <citation type="submission" date="2015-01" db="EMBL/GenBank/DDBJ databases">
        <title>Evolution of Trichinella species and genotypes.</title>
        <authorList>
            <person name="Korhonen P.K."/>
            <person name="Edoardo P."/>
            <person name="Giuseppe L.R."/>
            <person name="Gasser R.B."/>
        </authorList>
    </citation>
    <scope>NUCLEOTIDE SEQUENCE [LARGE SCALE GENOMIC DNA]</scope>
    <source>
        <strain evidence="2">ISS2496</strain>
    </source>
</reference>
<keyword evidence="1" id="KW-0472">Membrane</keyword>
<evidence type="ECO:0000256" key="1">
    <source>
        <dbReference type="SAM" id="Phobius"/>
    </source>
</evidence>
<dbReference type="Proteomes" id="UP000054783">
    <property type="component" value="Unassembled WGS sequence"/>
</dbReference>
<name>A0A0V0Z0S3_9BILA</name>
<organism evidence="2 3">
    <name type="scientific">Trichinella patagoniensis</name>
    <dbReference type="NCBI Taxonomy" id="990121"/>
    <lineage>
        <taxon>Eukaryota</taxon>
        <taxon>Metazoa</taxon>
        <taxon>Ecdysozoa</taxon>
        <taxon>Nematoda</taxon>
        <taxon>Enoplea</taxon>
        <taxon>Dorylaimia</taxon>
        <taxon>Trichinellida</taxon>
        <taxon>Trichinellidae</taxon>
        <taxon>Trichinella</taxon>
    </lineage>
</organism>
<evidence type="ECO:0000313" key="2">
    <source>
        <dbReference type="EMBL" id="KRY06132.1"/>
    </source>
</evidence>
<evidence type="ECO:0000313" key="3">
    <source>
        <dbReference type="Proteomes" id="UP000054783"/>
    </source>
</evidence>